<sequence length="306" mass="34147">MIELIATAESLDQARQLVDIGVDYLVVGEKDYGLRLPGYLTFEEIQAAVDYAHQAGKKVIVAANAILHNDKIKTARAFLKQVQATGADLLMVGDTGLIQILKDSEYRMPYIYDAAVLVTSPGQVNFWAKYGAVASLVAREVPYAELVDMAQAAQIPLIVQTYGASCIHQSGRLLLDNYFNFIGKDTEELEGRQLFLSEPNKPDTHYSVYQDSHGTHIFANNDLDLIQHLDQLTEIGINHWYNDGVLCPGQDFVDINQLFVEARDLIAQGLWHEDLAQAYDEKLAALHPANRELSTGFFLYAKDKVQ</sequence>
<dbReference type="RefSeq" id="WP_067980234.1">
    <property type="nucleotide sequence ID" value="NZ_CP014163.1"/>
</dbReference>
<protein>
    <submittedName>
        <fullName evidence="1">Uncharacterized protein</fullName>
    </submittedName>
</protein>
<organism evidence="1 2">
    <name type="scientific">Aerococcus urinaehominis</name>
    <dbReference type="NCBI Taxonomy" id="128944"/>
    <lineage>
        <taxon>Bacteria</taxon>
        <taxon>Bacillati</taxon>
        <taxon>Bacillota</taxon>
        <taxon>Bacilli</taxon>
        <taxon>Lactobacillales</taxon>
        <taxon>Aerococcaceae</taxon>
        <taxon>Aerococcus</taxon>
    </lineage>
</organism>
<evidence type="ECO:0000313" key="1">
    <source>
        <dbReference type="EMBL" id="AMB99788.1"/>
    </source>
</evidence>
<dbReference type="OrthoDB" id="9807498at2"/>
<evidence type="ECO:0000313" key="2">
    <source>
        <dbReference type="Proteomes" id="UP000062260"/>
    </source>
</evidence>
<dbReference type="PANTHER" id="PTHR30217">
    <property type="entry name" value="PEPTIDASE U32 FAMILY"/>
    <property type="match status" value="1"/>
</dbReference>
<dbReference type="Pfam" id="PF01136">
    <property type="entry name" value="Peptidase_U32"/>
    <property type="match status" value="1"/>
</dbReference>
<proteinExistence type="predicted"/>
<dbReference type="EMBL" id="CP014163">
    <property type="protein sequence ID" value="AMB99788.1"/>
    <property type="molecule type" value="Genomic_DNA"/>
</dbReference>
<name>A0A120IB12_9LACT</name>
<dbReference type="InterPro" id="IPR001539">
    <property type="entry name" value="Peptidase_U32"/>
</dbReference>
<reference evidence="1 2" key="1">
    <citation type="journal article" date="2016" name="Genome Announc.">
        <title>Complete Genome Sequences of Aerococcus christensenii CCUG 28831T, Aerococcus sanguinicola CCUG 43001T, Aerococcus urinae CCUG 36881T, Aerococcus urinaeequi CCUG 28094T, Aerococcus urinaehominis CCUG 42038 BT, and Aerococcus viridans CCUG 4311T.</title>
        <authorList>
            <person name="Carkaci D."/>
            <person name="Dargis R."/>
            <person name="Nielsen X.C."/>
            <person name="Skovgaard O."/>
            <person name="Fuursted K."/>
            <person name="Christensen J.J."/>
        </authorList>
    </citation>
    <scope>NUCLEOTIDE SEQUENCE [LARGE SCALE GENOMIC DNA]</scope>
    <source>
        <strain evidence="1 2">CCUG42038B</strain>
    </source>
</reference>
<keyword evidence="2" id="KW-1185">Reference proteome</keyword>
<dbReference type="AlphaFoldDB" id="A0A120IB12"/>
<dbReference type="KEGG" id="auh:AWM75_07345"/>
<dbReference type="STRING" id="128944.AWM75_07345"/>
<accession>A0A120IB12</accession>
<dbReference type="InterPro" id="IPR051454">
    <property type="entry name" value="RNA/ubiquinone_mod_enzymes"/>
</dbReference>
<reference evidence="2" key="2">
    <citation type="submission" date="2016-01" db="EMBL/GenBank/DDBJ databases">
        <title>Six Aerococcus type strain genome sequencing and assembly using PacBio and Illumina Hiseq.</title>
        <authorList>
            <person name="Carkaci D."/>
            <person name="Dargis R."/>
            <person name="Nielsen X.C."/>
            <person name="Skovgaard O."/>
            <person name="Fuursted K."/>
            <person name="Christensen J.J."/>
        </authorList>
    </citation>
    <scope>NUCLEOTIDE SEQUENCE [LARGE SCALE GENOMIC DNA]</scope>
    <source>
        <strain evidence="2">CCUG42038B</strain>
    </source>
</reference>
<dbReference type="PANTHER" id="PTHR30217:SF12">
    <property type="entry name" value="U32 FAMILY PEPTIDASE"/>
    <property type="match status" value="1"/>
</dbReference>
<gene>
    <name evidence="1" type="ORF">AWM75_07345</name>
</gene>
<dbReference type="Proteomes" id="UP000062260">
    <property type="component" value="Chromosome"/>
</dbReference>